<reference evidence="1 2" key="1">
    <citation type="journal article" date="2021" name="Elife">
        <title>Chloroplast acquisition without the gene transfer in kleptoplastic sea slugs, Plakobranchus ocellatus.</title>
        <authorList>
            <person name="Maeda T."/>
            <person name="Takahashi S."/>
            <person name="Yoshida T."/>
            <person name="Shimamura S."/>
            <person name="Takaki Y."/>
            <person name="Nagai Y."/>
            <person name="Toyoda A."/>
            <person name="Suzuki Y."/>
            <person name="Arimoto A."/>
            <person name="Ishii H."/>
            <person name="Satoh N."/>
            <person name="Nishiyama T."/>
            <person name="Hasebe M."/>
            <person name="Maruyama T."/>
            <person name="Minagawa J."/>
            <person name="Obokata J."/>
            <person name="Shigenobu S."/>
        </authorList>
    </citation>
    <scope>NUCLEOTIDE SEQUENCE [LARGE SCALE GENOMIC DNA]</scope>
</reference>
<dbReference type="EMBL" id="BMAT01006375">
    <property type="protein sequence ID" value="GFS11354.1"/>
    <property type="molecule type" value="Genomic_DNA"/>
</dbReference>
<gene>
    <name evidence="1" type="ORF">ElyMa_003083900</name>
</gene>
<evidence type="ECO:0000313" key="1">
    <source>
        <dbReference type="EMBL" id="GFS11354.1"/>
    </source>
</evidence>
<dbReference type="AlphaFoldDB" id="A0AAV4ILH3"/>
<evidence type="ECO:0000313" key="2">
    <source>
        <dbReference type="Proteomes" id="UP000762676"/>
    </source>
</evidence>
<proteinExistence type="predicted"/>
<accession>A0AAV4ILH3</accession>
<comment type="caution">
    <text evidence="1">The sequence shown here is derived from an EMBL/GenBank/DDBJ whole genome shotgun (WGS) entry which is preliminary data.</text>
</comment>
<sequence length="85" mass="9592">MGFLPFASIQNFNVLVDFSKGENLEFRISEAKRQKSRVIDAREIAVIELEADIEADNRATAEFVANTSVQEVLHNELVLRKLSAQ</sequence>
<protein>
    <recommendedName>
        <fullName evidence="3">Prohibitin</fullName>
    </recommendedName>
</protein>
<keyword evidence="2" id="KW-1185">Reference proteome</keyword>
<evidence type="ECO:0008006" key="3">
    <source>
        <dbReference type="Google" id="ProtNLM"/>
    </source>
</evidence>
<dbReference type="Proteomes" id="UP000762676">
    <property type="component" value="Unassembled WGS sequence"/>
</dbReference>
<organism evidence="1 2">
    <name type="scientific">Elysia marginata</name>
    <dbReference type="NCBI Taxonomy" id="1093978"/>
    <lineage>
        <taxon>Eukaryota</taxon>
        <taxon>Metazoa</taxon>
        <taxon>Spiralia</taxon>
        <taxon>Lophotrochozoa</taxon>
        <taxon>Mollusca</taxon>
        <taxon>Gastropoda</taxon>
        <taxon>Heterobranchia</taxon>
        <taxon>Euthyneura</taxon>
        <taxon>Panpulmonata</taxon>
        <taxon>Sacoglossa</taxon>
        <taxon>Placobranchoidea</taxon>
        <taxon>Plakobranchidae</taxon>
        <taxon>Elysia</taxon>
    </lineage>
</organism>
<name>A0AAV4ILH3_9GAST</name>